<dbReference type="Pfam" id="PF08477">
    <property type="entry name" value="Roc"/>
    <property type="match status" value="1"/>
</dbReference>
<dbReference type="SUPFAM" id="SSF52540">
    <property type="entry name" value="P-loop containing nucleoside triphosphate hydrolases"/>
    <property type="match status" value="1"/>
</dbReference>
<sequence>MYLYHAYVAVCASESLAFLRSFLDRFECNGYSFFCDLRDMESGSIIVDEIERKMRISGSLIIVYDNSFFKDDMAKFTIEVGKQIQLGNKYFKLIALEVMPIPAEHLSYFKSFSRISVKKHYEERAYQQILKILTDTDLTEDDIEVENRRLKHRNEQIAVSILVNLQPPQKLFSECRKGIDLYKKLVETKSEELYFIRLVVLGQEGVGKTSLVRRLLQESISQVKSTNGIEINVNKYGISLCTGEWKFHKDLFSTNGNAILFRKFTQMEEYEKLRREISKEKMGKDKVLFKLSNVGRSIRSLVESENERAKHEAWKESLQNLPVENSLDSGRTATISVWDFAGQQEYYPTHQLFLSKNCIVLLVSNISKGLDQNELQETVLYERNPNRKQILSEVHDYVQYWTKTVHCYGDISRNEDKFLNPPIIPVATHVDKIQQSNVQEHIDDYREA</sequence>
<dbReference type="PROSITE" id="PS51424">
    <property type="entry name" value="ROC"/>
    <property type="match status" value="1"/>
</dbReference>
<protein>
    <recommendedName>
        <fullName evidence="3">Roc domain-containing protein</fullName>
    </recommendedName>
</protein>
<dbReference type="Proteomes" id="UP000507470">
    <property type="component" value="Unassembled WGS sequence"/>
</dbReference>
<feature type="domain" description="Roc" evidence="3">
    <location>
        <begin position="189"/>
        <end position="448"/>
    </location>
</feature>
<dbReference type="Pfam" id="PF01582">
    <property type="entry name" value="TIR"/>
    <property type="match status" value="1"/>
</dbReference>
<dbReference type="EMBL" id="CACVKT020001210">
    <property type="protein sequence ID" value="CAC5365941.1"/>
    <property type="molecule type" value="Genomic_DNA"/>
</dbReference>
<dbReference type="GO" id="GO:0007165">
    <property type="term" value="P:signal transduction"/>
    <property type="evidence" value="ECO:0007669"/>
    <property type="project" value="InterPro"/>
</dbReference>
<evidence type="ECO:0000259" key="3">
    <source>
        <dbReference type="PROSITE" id="PS51424"/>
    </source>
</evidence>
<organism evidence="4 5">
    <name type="scientific">Mytilus coruscus</name>
    <name type="common">Sea mussel</name>
    <dbReference type="NCBI Taxonomy" id="42192"/>
    <lineage>
        <taxon>Eukaryota</taxon>
        <taxon>Metazoa</taxon>
        <taxon>Spiralia</taxon>
        <taxon>Lophotrochozoa</taxon>
        <taxon>Mollusca</taxon>
        <taxon>Bivalvia</taxon>
        <taxon>Autobranchia</taxon>
        <taxon>Pteriomorphia</taxon>
        <taxon>Mytilida</taxon>
        <taxon>Mytiloidea</taxon>
        <taxon>Mytilidae</taxon>
        <taxon>Mytilinae</taxon>
        <taxon>Mytilus</taxon>
    </lineage>
</organism>
<evidence type="ECO:0000313" key="4">
    <source>
        <dbReference type="EMBL" id="CAC5365941.1"/>
    </source>
</evidence>
<dbReference type="PANTHER" id="PTHR12449:SF18">
    <property type="entry name" value="DEATH DOMAIN-CONTAINING PROTEIN"/>
    <property type="match status" value="1"/>
</dbReference>
<dbReference type="AlphaFoldDB" id="A0A6J8ACS6"/>
<dbReference type="InterPro" id="IPR039788">
    <property type="entry name" value="NOL4/NOL4L"/>
</dbReference>
<proteinExistence type="predicted"/>
<dbReference type="SUPFAM" id="SSF52200">
    <property type="entry name" value="Toll/Interleukin receptor TIR domain"/>
    <property type="match status" value="1"/>
</dbReference>
<evidence type="ECO:0000313" key="5">
    <source>
        <dbReference type="Proteomes" id="UP000507470"/>
    </source>
</evidence>
<dbReference type="InterPro" id="IPR035897">
    <property type="entry name" value="Toll_tir_struct_dom_sf"/>
</dbReference>
<dbReference type="PANTHER" id="PTHR12449">
    <property type="entry name" value="DEATH DOMAIN-CONTAINING PROTEIN"/>
    <property type="match status" value="1"/>
</dbReference>
<keyword evidence="2" id="KW-0547">Nucleotide-binding</keyword>
<name>A0A6J8ACS6_MYTCO</name>
<evidence type="ECO:0000256" key="2">
    <source>
        <dbReference type="ARBA" id="ARBA00022741"/>
    </source>
</evidence>
<dbReference type="InterPro" id="IPR027417">
    <property type="entry name" value="P-loop_NTPase"/>
</dbReference>
<dbReference type="Gene3D" id="3.40.50.300">
    <property type="entry name" value="P-loop containing nucleotide triphosphate hydrolases"/>
    <property type="match status" value="1"/>
</dbReference>
<dbReference type="InterPro" id="IPR020859">
    <property type="entry name" value="ROC"/>
</dbReference>
<dbReference type="InterPro" id="IPR000157">
    <property type="entry name" value="TIR_dom"/>
</dbReference>
<keyword evidence="5" id="KW-1185">Reference proteome</keyword>
<evidence type="ECO:0000256" key="1">
    <source>
        <dbReference type="ARBA" id="ARBA00022737"/>
    </source>
</evidence>
<dbReference type="GO" id="GO:0000166">
    <property type="term" value="F:nucleotide binding"/>
    <property type="evidence" value="ECO:0007669"/>
    <property type="project" value="UniProtKB-KW"/>
</dbReference>
<accession>A0A6J8ACS6</accession>
<reference evidence="4 5" key="1">
    <citation type="submission" date="2020-06" db="EMBL/GenBank/DDBJ databases">
        <authorList>
            <person name="Li R."/>
            <person name="Bekaert M."/>
        </authorList>
    </citation>
    <scope>NUCLEOTIDE SEQUENCE [LARGE SCALE GENOMIC DNA]</scope>
    <source>
        <strain evidence="5">wild</strain>
    </source>
</reference>
<dbReference type="OrthoDB" id="6125710at2759"/>
<dbReference type="Gene3D" id="3.40.50.10140">
    <property type="entry name" value="Toll/interleukin-1 receptor homology (TIR) domain"/>
    <property type="match status" value="1"/>
</dbReference>
<gene>
    <name evidence="4" type="ORF">MCOR_6420</name>
</gene>
<keyword evidence="1" id="KW-0677">Repeat</keyword>